<gene>
    <name evidence="1" type="ORF">COK72_02250</name>
</gene>
<proteinExistence type="predicted"/>
<evidence type="ECO:0000313" key="2">
    <source>
        <dbReference type="Proteomes" id="UP000226106"/>
    </source>
</evidence>
<sequence length="107" mass="12046">MSRATTTMETRKSSYDEIKESLSERQKNVFNELTKYKDGATASELAMNMWKKDVIKTPDRNNVHPRLNELVEKGVVTVEGKRECSVTGKTVAIYTAPKNGVLDEGLH</sequence>
<dbReference type="AlphaFoldDB" id="A0A9X7AS75"/>
<name>A0A9X7AS75_BACTU</name>
<protein>
    <submittedName>
        <fullName evidence="1">Uncharacterized protein</fullName>
    </submittedName>
</protein>
<comment type="caution">
    <text evidence="1">The sequence shown here is derived from an EMBL/GenBank/DDBJ whole genome shotgun (WGS) entry which is preliminary data.</text>
</comment>
<organism evidence="1 2">
    <name type="scientific">Bacillus thuringiensis</name>
    <dbReference type="NCBI Taxonomy" id="1428"/>
    <lineage>
        <taxon>Bacteria</taxon>
        <taxon>Bacillati</taxon>
        <taxon>Bacillota</taxon>
        <taxon>Bacilli</taxon>
        <taxon>Bacillales</taxon>
        <taxon>Bacillaceae</taxon>
        <taxon>Bacillus</taxon>
        <taxon>Bacillus cereus group</taxon>
    </lineage>
</organism>
<dbReference type="RefSeq" id="WP_098640136.1">
    <property type="nucleotide sequence ID" value="NZ_NVCO01000007.1"/>
</dbReference>
<dbReference type="Proteomes" id="UP000226106">
    <property type="component" value="Unassembled WGS sequence"/>
</dbReference>
<dbReference type="EMBL" id="NVCO01000007">
    <property type="protein sequence ID" value="PFT50850.1"/>
    <property type="molecule type" value="Genomic_DNA"/>
</dbReference>
<reference evidence="1 2" key="1">
    <citation type="submission" date="2017-09" db="EMBL/GenBank/DDBJ databases">
        <title>Large-scale bioinformatics analysis of Bacillus genomes uncovers conserved roles of natural products in bacterial physiology.</title>
        <authorList>
            <consortium name="Agbiome Team Llc"/>
            <person name="Bleich R.M."/>
            <person name="Grubbs K.J."/>
            <person name="Santa Maria K.C."/>
            <person name="Allen S.E."/>
            <person name="Farag S."/>
            <person name="Shank E.A."/>
            <person name="Bowers A."/>
        </authorList>
    </citation>
    <scope>NUCLEOTIDE SEQUENCE [LARGE SCALE GENOMIC DNA]</scope>
    <source>
        <strain evidence="1 2">AFS065400</strain>
    </source>
</reference>
<evidence type="ECO:0000313" key="1">
    <source>
        <dbReference type="EMBL" id="PFT50850.1"/>
    </source>
</evidence>
<accession>A0A9X7AS75</accession>